<protein>
    <submittedName>
        <fullName evidence="6">DUF5641 domain-containing protein</fullName>
    </submittedName>
</protein>
<feature type="transmembrane region" description="Helical" evidence="2">
    <location>
        <begin position="288"/>
        <end position="310"/>
    </location>
</feature>
<sequence>MESRLSHHRTPRHPDKQEETEERGNTTIPTNREIVLIEQELIPRGNWVYGKVEDVVRSADGQIRTVKVRMPNQHILQKPLCKLYPMEIRSLPEIHVQNIRETKLKGTQTPIIRKAPERRAKTLAYRAIREFEQGLEDPEAGSQSTNLDHQHSDGTAASARRSYYAHTASMLLLVIACVENPALAQEHANGHIKCNSGIVRITPSYNREQFEVCLDNGCKEYSNRTEDIMIYLPVSPLERNTTIKFKVLTGDEVPAESEECSPPKFCVYAQKFLSKGLLGNPHCCPEGAIISAFIILYFGLAALLLVATIIGSKIRRKLITACRKNRPTPATLSELRSIPLQSFNPTPLGTSAMITVCCVIASLQTLSACQHGYMRPTVNLVCTQRDSCGYECSEEISFNRINMNLCIQIDHDNKTVGLVKLQHRPMELTRTKISRFFTRESVPEVHHSLRCPKWNRALTESATKSEEKK</sequence>
<feature type="compositionally biased region" description="Basic residues" evidence="1">
    <location>
        <begin position="1"/>
        <end position="11"/>
    </location>
</feature>
<keyword evidence="2" id="KW-1133">Transmembrane helix</keyword>
<feature type="region of interest" description="Disordered" evidence="1">
    <location>
        <begin position="1"/>
        <end position="29"/>
    </location>
</feature>
<dbReference type="OrthoDB" id="5906457at2759"/>
<evidence type="ECO:0000313" key="6">
    <source>
        <dbReference type="WBParaSite" id="HCON_00172110-00001"/>
    </source>
</evidence>
<feature type="domain" description="Phlebovirus glycoprotein G2 fusion" evidence="3">
    <location>
        <begin position="369"/>
        <end position="454"/>
    </location>
</feature>
<evidence type="ECO:0000256" key="2">
    <source>
        <dbReference type="SAM" id="Phobius"/>
    </source>
</evidence>
<accession>A0A7I4Z260</accession>
<evidence type="ECO:0000256" key="1">
    <source>
        <dbReference type="SAM" id="MobiDB-lite"/>
    </source>
</evidence>
<keyword evidence="2" id="KW-0812">Transmembrane</keyword>
<evidence type="ECO:0000313" key="5">
    <source>
        <dbReference type="Proteomes" id="UP000025227"/>
    </source>
</evidence>
<dbReference type="Pfam" id="PF07245">
    <property type="entry name" value="Phlebovirus_G2"/>
    <property type="match status" value="1"/>
</dbReference>
<feature type="region of interest" description="Disordered" evidence="1">
    <location>
        <begin position="134"/>
        <end position="154"/>
    </location>
</feature>
<dbReference type="Proteomes" id="UP000025227">
    <property type="component" value="Unplaced"/>
</dbReference>
<name>A0A7I4Z260_HAECO</name>
<organism evidence="5 6">
    <name type="scientific">Haemonchus contortus</name>
    <name type="common">Barber pole worm</name>
    <dbReference type="NCBI Taxonomy" id="6289"/>
    <lineage>
        <taxon>Eukaryota</taxon>
        <taxon>Metazoa</taxon>
        <taxon>Ecdysozoa</taxon>
        <taxon>Nematoda</taxon>
        <taxon>Chromadorea</taxon>
        <taxon>Rhabditida</taxon>
        <taxon>Rhabditina</taxon>
        <taxon>Rhabditomorpha</taxon>
        <taxon>Strongyloidea</taxon>
        <taxon>Trichostrongylidae</taxon>
        <taxon>Haemonchus</taxon>
    </lineage>
</organism>
<keyword evidence="5" id="KW-1185">Reference proteome</keyword>
<dbReference type="InterPro" id="IPR040676">
    <property type="entry name" value="DUF5641"/>
</dbReference>
<dbReference type="AlphaFoldDB" id="A0A7I4Z260"/>
<keyword evidence="2" id="KW-0472">Membrane</keyword>
<proteinExistence type="predicted"/>
<reference evidence="6" key="1">
    <citation type="submission" date="2020-12" db="UniProtKB">
        <authorList>
            <consortium name="WormBaseParasite"/>
        </authorList>
    </citation>
    <scope>IDENTIFICATION</scope>
    <source>
        <strain evidence="6">MHco3</strain>
    </source>
</reference>
<evidence type="ECO:0000259" key="3">
    <source>
        <dbReference type="Pfam" id="PF07245"/>
    </source>
</evidence>
<evidence type="ECO:0000259" key="4">
    <source>
        <dbReference type="Pfam" id="PF18701"/>
    </source>
</evidence>
<dbReference type="WBParaSite" id="HCON_00172110-00001">
    <property type="protein sequence ID" value="HCON_00172110-00001"/>
    <property type="gene ID" value="HCON_00172110"/>
</dbReference>
<feature type="domain" description="DUF5641" evidence="4">
    <location>
        <begin position="30"/>
        <end position="85"/>
    </location>
</feature>
<dbReference type="Pfam" id="PF18701">
    <property type="entry name" value="DUF5641"/>
    <property type="match status" value="1"/>
</dbReference>
<dbReference type="InterPro" id="IPR009878">
    <property type="entry name" value="Phlebovirus_G2_fusion"/>
</dbReference>